<comment type="caution">
    <text evidence="1">The sequence shown here is derived from an EMBL/GenBank/DDBJ whole genome shotgun (WGS) entry which is preliminary data.</text>
</comment>
<evidence type="ECO:0000313" key="2">
    <source>
        <dbReference type="Proteomes" id="UP001168821"/>
    </source>
</evidence>
<name>A0AA38J3M0_9CUCU</name>
<gene>
    <name evidence="1" type="ORF">Zmor_000086</name>
</gene>
<accession>A0AA38J3M0</accession>
<sequence>MKLIHENNSVVTDHPEMEIRYTPIRLLRAFHSVCPISTITKQRFFSPRRKRSKTSISVIRSCPTYPLSDLSAAAIQKKLHGL</sequence>
<proteinExistence type="predicted"/>
<protein>
    <submittedName>
        <fullName evidence="1">Uncharacterized protein</fullName>
    </submittedName>
</protein>
<keyword evidence="2" id="KW-1185">Reference proteome</keyword>
<dbReference type="Proteomes" id="UP001168821">
    <property type="component" value="Unassembled WGS sequence"/>
</dbReference>
<reference evidence="1" key="1">
    <citation type="journal article" date="2023" name="G3 (Bethesda)">
        <title>Whole genome assemblies of Zophobas morio and Tenebrio molitor.</title>
        <authorList>
            <person name="Kaur S."/>
            <person name="Stinson S.A."/>
            <person name="diCenzo G.C."/>
        </authorList>
    </citation>
    <scope>NUCLEOTIDE SEQUENCE</scope>
    <source>
        <strain evidence="1">QUZm001</strain>
    </source>
</reference>
<dbReference type="AlphaFoldDB" id="A0AA38J3M0"/>
<evidence type="ECO:0000313" key="1">
    <source>
        <dbReference type="EMBL" id="KAJ3664527.1"/>
    </source>
</evidence>
<organism evidence="1 2">
    <name type="scientific">Zophobas morio</name>
    <dbReference type="NCBI Taxonomy" id="2755281"/>
    <lineage>
        <taxon>Eukaryota</taxon>
        <taxon>Metazoa</taxon>
        <taxon>Ecdysozoa</taxon>
        <taxon>Arthropoda</taxon>
        <taxon>Hexapoda</taxon>
        <taxon>Insecta</taxon>
        <taxon>Pterygota</taxon>
        <taxon>Neoptera</taxon>
        <taxon>Endopterygota</taxon>
        <taxon>Coleoptera</taxon>
        <taxon>Polyphaga</taxon>
        <taxon>Cucujiformia</taxon>
        <taxon>Tenebrionidae</taxon>
        <taxon>Zophobas</taxon>
    </lineage>
</organism>
<dbReference type="EMBL" id="JALNTZ010000001">
    <property type="protein sequence ID" value="KAJ3664527.1"/>
    <property type="molecule type" value="Genomic_DNA"/>
</dbReference>